<feature type="region of interest" description="Disordered" evidence="1">
    <location>
        <begin position="1"/>
        <end position="35"/>
    </location>
</feature>
<protein>
    <recommendedName>
        <fullName evidence="4">DUF481 domain-containing protein</fullName>
    </recommendedName>
</protein>
<accession>A0A3E2BJU9</accession>
<sequence>MNLEKPQHRRPKIKMTNTETSGNTSCTGSGPAVPGSDWASPRLKLKAMVPVLLSIIISLSPLTLTAQMNNEDYEARSLRIFLVGPAVPIDELKQQVEFAEFVSSQDEANVLIEIKEEFQEGQKVLKLVFSGQKELAGKYYQTELSWPEGIAGERQQQELVRAIKAGLVPLAGRTPAASKLKIRLEEEVRPTSVVDPWNFWVFSLSANSFLNGEKSYSYQSIYGNFSANRVTPEWKIRLSVSGNFYRNSFEYEDQTYVSKSHGYSFRGLVARSLGEHWSVGAFATVTSSTYQNIKFSSRVSPAIEYNIFPYSQSTRRQLRLTYSLDFGPAFYFEETIFDRTRQFLVSENLAATLELKQKWGTITTGVEGSHYFHDFSKYRIEFNTDLSVRLFRGFSVNAHGGYARIHDLISIPKAGASWEDVLLMRKQLATSYEYYFSVGVSYSWGSIFSHVVNPRFGSGSGGFSMSISY</sequence>
<name>A0A3E2BJU9_9BACT</name>
<comment type="caution">
    <text evidence="2">The sequence shown here is derived from an EMBL/GenBank/DDBJ whole genome shotgun (WGS) entry which is preliminary data.</text>
</comment>
<reference evidence="2 3" key="1">
    <citation type="submission" date="2018-08" db="EMBL/GenBank/DDBJ databases">
        <title>Genome analysis of the thermophilic bacterium of the candidate phylum Aminicenantes from deep subsurface aquifer revealed its physiology and ecological role.</title>
        <authorList>
            <person name="Kadnikov V.V."/>
            <person name="Mardanov A.V."/>
            <person name="Beletsky A.V."/>
            <person name="Karnachuk O.V."/>
            <person name="Ravin N.V."/>
        </authorList>
    </citation>
    <scope>NUCLEOTIDE SEQUENCE [LARGE SCALE GENOMIC DNA]</scope>
    <source>
        <strain evidence="2">BY38</strain>
    </source>
</reference>
<evidence type="ECO:0000313" key="3">
    <source>
        <dbReference type="Proteomes" id="UP000257323"/>
    </source>
</evidence>
<dbReference type="EMBL" id="QUAH01000015">
    <property type="protein sequence ID" value="RFT14964.1"/>
    <property type="molecule type" value="Genomic_DNA"/>
</dbReference>
<feature type="compositionally biased region" description="Polar residues" evidence="1">
    <location>
        <begin position="15"/>
        <end position="28"/>
    </location>
</feature>
<evidence type="ECO:0000313" key="2">
    <source>
        <dbReference type="EMBL" id="RFT14964.1"/>
    </source>
</evidence>
<gene>
    <name evidence="2" type="ORF">OP8BY_1164</name>
</gene>
<evidence type="ECO:0000256" key="1">
    <source>
        <dbReference type="SAM" id="MobiDB-lite"/>
    </source>
</evidence>
<dbReference type="Proteomes" id="UP000257323">
    <property type="component" value="Unassembled WGS sequence"/>
</dbReference>
<dbReference type="AlphaFoldDB" id="A0A3E2BJU9"/>
<proteinExistence type="predicted"/>
<organism evidence="2 3">
    <name type="scientific">Candidatus Saccharicenans subterraneus</name>
    <dbReference type="NCBI Taxonomy" id="2508984"/>
    <lineage>
        <taxon>Bacteria</taxon>
        <taxon>Candidatus Aminicenantota</taxon>
        <taxon>Candidatus Aminicenantia</taxon>
        <taxon>Candidatus Aminicenantales</taxon>
        <taxon>Candidatus Saccharicenantaceae</taxon>
        <taxon>Candidatus Saccharicenans</taxon>
    </lineage>
</organism>
<evidence type="ECO:0008006" key="4">
    <source>
        <dbReference type="Google" id="ProtNLM"/>
    </source>
</evidence>